<evidence type="ECO:0000256" key="7">
    <source>
        <dbReference type="ARBA" id="ARBA00022723"/>
    </source>
</evidence>
<dbReference type="GO" id="GO:0046872">
    <property type="term" value="F:metal ion binding"/>
    <property type="evidence" value="ECO:0007669"/>
    <property type="project" value="UniProtKB-KW"/>
</dbReference>
<name>A0A1Y6C9C4_9PROT</name>
<dbReference type="InterPro" id="IPR020578">
    <property type="entry name" value="Aminotrans_V_PyrdxlP_BS"/>
</dbReference>
<dbReference type="PIRSF" id="PIRSF005572">
    <property type="entry name" value="NifS"/>
    <property type="match status" value="1"/>
</dbReference>
<dbReference type="InterPro" id="IPR015422">
    <property type="entry name" value="PyrdxlP-dep_Trfase_small"/>
</dbReference>
<keyword evidence="6" id="KW-0808">Transferase</keyword>
<evidence type="ECO:0000256" key="11">
    <source>
        <dbReference type="ARBA" id="ARBA00050776"/>
    </source>
</evidence>
<evidence type="ECO:0000313" key="14">
    <source>
        <dbReference type="EMBL" id="SMF41049.1"/>
    </source>
</evidence>
<evidence type="ECO:0000256" key="8">
    <source>
        <dbReference type="ARBA" id="ARBA00022898"/>
    </source>
</evidence>
<comment type="catalytic activity">
    <reaction evidence="11">
        <text>(sulfur carrier)-H + L-cysteine = (sulfur carrier)-SH + L-alanine</text>
        <dbReference type="Rhea" id="RHEA:43892"/>
        <dbReference type="Rhea" id="RHEA-COMP:14737"/>
        <dbReference type="Rhea" id="RHEA-COMP:14739"/>
        <dbReference type="ChEBI" id="CHEBI:29917"/>
        <dbReference type="ChEBI" id="CHEBI:35235"/>
        <dbReference type="ChEBI" id="CHEBI:57972"/>
        <dbReference type="ChEBI" id="CHEBI:64428"/>
        <dbReference type="EC" id="2.8.1.7"/>
    </reaction>
</comment>
<dbReference type="Proteomes" id="UP000192917">
    <property type="component" value="Unassembled WGS sequence"/>
</dbReference>
<comment type="cofactor">
    <cofactor evidence="1 12">
        <name>pyridoxal 5'-phosphate</name>
        <dbReference type="ChEBI" id="CHEBI:597326"/>
    </cofactor>
</comment>
<dbReference type="InterPro" id="IPR000192">
    <property type="entry name" value="Aminotrans_V_dom"/>
</dbReference>
<dbReference type="Gene3D" id="3.40.640.10">
    <property type="entry name" value="Type I PLP-dependent aspartate aminotransferase-like (Major domain)"/>
    <property type="match status" value="1"/>
</dbReference>
<keyword evidence="8" id="KW-0663">Pyridoxal phosphate</keyword>
<evidence type="ECO:0000256" key="3">
    <source>
        <dbReference type="ARBA" id="ARBA00006490"/>
    </source>
</evidence>
<dbReference type="SUPFAM" id="SSF53383">
    <property type="entry name" value="PLP-dependent transferases"/>
    <property type="match status" value="1"/>
</dbReference>
<keyword evidence="9" id="KW-0408">Iron</keyword>
<evidence type="ECO:0000259" key="13">
    <source>
        <dbReference type="Pfam" id="PF00266"/>
    </source>
</evidence>
<evidence type="ECO:0000256" key="4">
    <source>
        <dbReference type="ARBA" id="ARBA00012239"/>
    </source>
</evidence>
<comment type="similarity">
    <text evidence="3">Belongs to the class-V pyridoxal-phosphate-dependent aminotransferase family. NifS/IscS subfamily.</text>
</comment>
<evidence type="ECO:0000256" key="2">
    <source>
        <dbReference type="ARBA" id="ARBA00003120"/>
    </source>
</evidence>
<proteinExistence type="inferred from homology"/>
<dbReference type="EC" id="2.8.1.7" evidence="4"/>
<dbReference type="InterPro" id="IPR015424">
    <property type="entry name" value="PyrdxlP-dep_Trfase"/>
</dbReference>
<evidence type="ECO:0000256" key="1">
    <source>
        <dbReference type="ARBA" id="ARBA00001933"/>
    </source>
</evidence>
<gene>
    <name evidence="14" type="ORF">SAMN05428998_11469</name>
</gene>
<dbReference type="RefSeq" id="WP_085123895.1">
    <property type="nucleotide sequence ID" value="NZ_FWZX01000014.1"/>
</dbReference>
<dbReference type="PROSITE" id="PS00595">
    <property type="entry name" value="AA_TRANSFER_CLASS_5"/>
    <property type="match status" value="1"/>
</dbReference>
<keyword evidence="10" id="KW-0411">Iron-sulfur</keyword>
<keyword evidence="7" id="KW-0479">Metal-binding</keyword>
<dbReference type="Gene3D" id="3.90.1150.10">
    <property type="entry name" value="Aspartate Aminotransferase, domain 1"/>
    <property type="match status" value="1"/>
</dbReference>
<dbReference type="PANTHER" id="PTHR11601">
    <property type="entry name" value="CYSTEINE DESULFURYLASE FAMILY MEMBER"/>
    <property type="match status" value="1"/>
</dbReference>
<dbReference type="GO" id="GO:0031071">
    <property type="term" value="F:cysteine desulfurase activity"/>
    <property type="evidence" value="ECO:0007669"/>
    <property type="project" value="UniProtKB-EC"/>
</dbReference>
<evidence type="ECO:0000313" key="15">
    <source>
        <dbReference type="Proteomes" id="UP000192917"/>
    </source>
</evidence>
<dbReference type="GO" id="GO:0051536">
    <property type="term" value="F:iron-sulfur cluster binding"/>
    <property type="evidence" value="ECO:0007669"/>
    <property type="project" value="UniProtKB-KW"/>
</dbReference>
<evidence type="ECO:0000256" key="5">
    <source>
        <dbReference type="ARBA" id="ARBA00013558"/>
    </source>
</evidence>
<evidence type="ECO:0000256" key="6">
    <source>
        <dbReference type="ARBA" id="ARBA00022679"/>
    </source>
</evidence>
<keyword evidence="15" id="KW-1185">Reference proteome</keyword>
<evidence type="ECO:0000256" key="10">
    <source>
        <dbReference type="ARBA" id="ARBA00023014"/>
    </source>
</evidence>
<evidence type="ECO:0000256" key="12">
    <source>
        <dbReference type="RuleBase" id="RU004504"/>
    </source>
</evidence>
<evidence type="ECO:0000256" key="9">
    <source>
        <dbReference type="ARBA" id="ARBA00023004"/>
    </source>
</evidence>
<accession>A0A1Y6C9C4</accession>
<protein>
    <recommendedName>
        <fullName evidence="5">Cysteine desulfurase</fullName>
        <ecNumber evidence="4">2.8.1.7</ecNumber>
    </recommendedName>
</protein>
<dbReference type="Pfam" id="PF00266">
    <property type="entry name" value="Aminotran_5"/>
    <property type="match status" value="1"/>
</dbReference>
<dbReference type="InterPro" id="IPR015421">
    <property type="entry name" value="PyrdxlP-dep_Trfase_major"/>
</dbReference>
<dbReference type="PANTHER" id="PTHR11601:SF34">
    <property type="entry name" value="CYSTEINE DESULFURASE"/>
    <property type="match status" value="1"/>
</dbReference>
<dbReference type="EMBL" id="FWZX01000014">
    <property type="protein sequence ID" value="SMF41049.1"/>
    <property type="molecule type" value="Genomic_DNA"/>
</dbReference>
<dbReference type="Gene3D" id="1.10.260.50">
    <property type="match status" value="1"/>
</dbReference>
<sequence length="376" mass="38455">MAEPVYLDYNATAPVRPAVIEAVAETLGRVGNASSLHGFGRDARAAVERARAQVAGLVGAAPEEVFFTASGTEADNWALAGFGRSRRLVSAGEHPAVLAAAPEAGIIPLTGGGLVDLEALERLLDASDEPALVSVQAANNETGAVQPLAEVAELARRRGALLHSDAVQAAGKLPLDRAALGLDLVSLSAHKLGGPQGVGALVVRGGLEPAPLLRGGGQERRRRAGTENVAGIVGFGLAAELAAAELAETAHRAAWRDGFEAALAERLPEAVVFAAGAPRLPNTSCFALPGRRAETLLIGLDLAGVALSSGSACSSGKVVPSHVLAAMGVPAGLVAGALRLSFGWASRRRDLDRCLEALVARAGPRENDRQKERALA</sequence>
<dbReference type="STRING" id="560819.SAMN05428998_11469"/>
<dbReference type="InterPro" id="IPR016454">
    <property type="entry name" value="Cysteine_dSase"/>
</dbReference>
<reference evidence="14 15" key="1">
    <citation type="submission" date="2017-04" db="EMBL/GenBank/DDBJ databases">
        <authorList>
            <person name="Afonso C.L."/>
            <person name="Miller P.J."/>
            <person name="Scott M.A."/>
            <person name="Spackman E."/>
            <person name="Goraichik I."/>
            <person name="Dimitrov K.M."/>
            <person name="Suarez D.L."/>
            <person name="Swayne D.E."/>
        </authorList>
    </citation>
    <scope>NUCLEOTIDE SEQUENCE [LARGE SCALE GENOMIC DNA]</scope>
    <source>
        <strain evidence="14 15">USBA 355</strain>
    </source>
</reference>
<organism evidence="14 15">
    <name type="scientific">Tistlia consotensis USBA 355</name>
    <dbReference type="NCBI Taxonomy" id="560819"/>
    <lineage>
        <taxon>Bacteria</taxon>
        <taxon>Pseudomonadati</taxon>
        <taxon>Pseudomonadota</taxon>
        <taxon>Alphaproteobacteria</taxon>
        <taxon>Rhodospirillales</taxon>
        <taxon>Rhodovibrionaceae</taxon>
        <taxon>Tistlia</taxon>
    </lineage>
</organism>
<comment type="function">
    <text evidence="2">Catalyzes the removal of elemental sulfur atoms from cysteine to produce alanine. Seems to participate in the biosynthesis of the nitrogenase metalloclusters by providing the inorganic sulfur required for the Fe-S core formation.</text>
</comment>
<feature type="domain" description="Aminotransferase class V" evidence="13">
    <location>
        <begin position="5"/>
        <end position="353"/>
    </location>
</feature>
<dbReference type="AlphaFoldDB" id="A0A1Y6C9C4"/>